<dbReference type="InterPro" id="IPR001296">
    <property type="entry name" value="Glyco_trans_1"/>
</dbReference>
<reference evidence="3 4" key="1">
    <citation type="journal article" date="2007" name="Proc. Natl. Acad. Sci. U.S.A.">
        <title>The genome of Syntrophus aciditrophicus: life at the thermodynamic limit of microbial growth.</title>
        <authorList>
            <person name="McInerney M.J."/>
            <person name="Rohlin L."/>
            <person name="Mouttaki H."/>
            <person name="Kim U."/>
            <person name="Krupp R.S."/>
            <person name="Rios-Hernandez L."/>
            <person name="Sieber J."/>
            <person name="Struchtemeyer C.G."/>
            <person name="Bhattacharyya A."/>
            <person name="Campbell J.W."/>
            <person name="Gunsalus R.P."/>
        </authorList>
    </citation>
    <scope>NUCLEOTIDE SEQUENCE [LARGE SCALE GENOMIC DNA]</scope>
    <source>
        <strain evidence="3 4">SB</strain>
    </source>
</reference>
<dbReference type="HOGENOM" id="CLU_009583_0_3_7"/>
<dbReference type="InParanoid" id="Q2LRM9"/>
<evidence type="ECO:0000259" key="1">
    <source>
        <dbReference type="Pfam" id="PF00534"/>
    </source>
</evidence>
<evidence type="ECO:0000313" key="3">
    <source>
        <dbReference type="EMBL" id="ABC76735.1"/>
    </source>
</evidence>
<dbReference type="InterPro" id="IPR050194">
    <property type="entry name" value="Glycosyltransferase_grp1"/>
</dbReference>
<dbReference type="PANTHER" id="PTHR45947:SF3">
    <property type="entry name" value="SULFOQUINOVOSYL TRANSFERASE SQD2"/>
    <property type="match status" value="1"/>
</dbReference>
<dbReference type="CAZy" id="GT4">
    <property type="family name" value="Glycosyltransferase Family 4"/>
</dbReference>
<feature type="domain" description="Glycosyl transferase family 1" evidence="1">
    <location>
        <begin position="203"/>
        <end position="362"/>
    </location>
</feature>
<keyword evidence="4" id="KW-1185">Reference proteome</keyword>
<dbReference type="SUPFAM" id="SSF53756">
    <property type="entry name" value="UDP-Glycosyltransferase/glycogen phosphorylase"/>
    <property type="match status" value="1"/>
</dbReference>
<organism evidence="3 4">
    <name type="scientific">Syntrophus aciditrophicus (strain SB)</name>
    <dbReference type="NCBI Taxonomy" id="56780"/>
    <lineage>
        <taxon>Bacteria</taxon>
        <taxon>Pseudomonadati</taxon>
        <taxon>Thermodesulfobacteriota</taxon>
        <taxon>Syntrophia</taxon>
        <taxon>Syntrophales</taxon>
        <taxon>Syntrophaceae</taxon>
        <taxon>Syntrophus</taxon>
    </lineage>
</organism>
<name>Q2LRM9_SYNAS</name>
<dbReference type="EMBL" id="CP000252">
    <property type="protein sequence ID" value="ABC76735.1"/>
    <property type="molecule type" value="Genomic_DNA"/>
</dbReference>
<dbReference type="InterPro" id="IPR028098">
    <property type="entry name" value="Glyco_trans_4-like_N"/>
</dbReference>
<dbReference type="eggNOG" id="COG0438">
    <property type="taxonomic scope" value="Bacteria"/>
</dbReference>
<dbReference type="AlphaFoldDB" id="Q2LRM9"/>
<dbReference type="PANTHER" id="PTHR45947">
    <property type="entry name" value="SULFOQUINOVOSYL TRANSFERASE SQD2"/>
    <property type="match status" value="1"/>
</dbReference>
<dbReference type="Proteomes" id="UP000001933">
    <property type="component" value="Chromosome"/>
</dbReference>
<keyword evidence="3" id="KW-0328">Glycosyltransferase</keyword>
<dbReference type="CDD" id="cd03819">
    <property type="entry name" value="GT4_WavL-like"/>
    <property type="match status" value="1"/>
</dbReference>
<dbReference type="Pfam" id="PF13439">
    <property type="entry name" value="Glyco_transf_4"/>
    <property type="match status" value="1"/>
</dbReference>
<proteinExistence type="predicted"/>
<dbReference type="Gene3D" id="3.40.50.2000">
    <property type="entry name" value="Glycogen Phosphorylase B"/>
    <property type="match status" value="2"/>
</dbReference>
<keyword evidence="3" id="KW-0808">Transferase</keyword>
<dbReference type="DNASU" id="3884894"/>
<feature type="domain" description="Glycosyltransferase subfamily 4-like N-terminal" evidence="2">
    <location>
        <begin position="26"/>
        <end position="179"/>
    </location>
</feature>
<evidence type="ECO:0000259" key="2">
    <source>
        <dbReference type="Pfam" id="PF13439"/>
    </source>
</evidence>
<dbReference type="Pfam" id="PF00534">
    <property type="entry name" value="Glycos_transf_1"/>
    <property type="match status" value="1"/>
</dbReference>
<accession>Q2LRM9</accession>
<gene>
    <name evidence="3" type="ORF">SYN_00130</name>
</gene>
<evidence type="ECO:0000313" key="4">
    <source>
        <dbReference type="Proteomes" id="UP000001933"/>
    </source>
</evidence>
<dbReference type="KEGG" id="sat:SYN_00130"/>
<sequence length="393" mass="43759">MRGGNIETMVAGTIKVVQMLPDLNEGGVEKGTLELGAFLTESGHQSIVISGGGRMVSQLESEGSRHLTWPHIGEKSPRCLNYFFPLRRFLLKEGVDIVHLRSRLPAWVAFLAWKSLPVKRRPVLITTFHGFYSVNFYSAIMTRGERIIAVSKTIADHIREAYDVAAERIVLIPRGLDEEQFNPENVTVERIRNLKERWGLNGNTDPVVMLPGRVTRLKGQDVFLQSLAGIKELPWKAIMVGESDATSEYTRILEKMVGDPDLRERVKFVGHCSDMPAAMTLADIVVSTSTKPESFGRTSVEAQAMRKPVIVSAHGGSLETVLDGKTGWHVKPGDSEALSACLRIALSDESVRKKMGVEGRKWVVSQFTVTKMCEKTVALYQELLLRKSSWSQI</sequence>
<dbReference type="GO" id="GO:0016758">
    <property type="term" value="F:hexosyltransferase activity"/>
    <property type="evidence" value="ECO:0007669"/>
    <property type="project" value="TreeGrafter"/>
</dbReference>
<dbReference type="STRING" id="56780.SYN_00130"/>
<protein>
    <submittedName>
        <fullName evidence="3">Glycosyltransferase</fullName>
        <ecNumber evidence="3">2.4.1.-</ecNumber>
    </submittedName>
</protein>
<dbReference type="EC" id="2.4.1.-" evidence="3"/>